<dbReference type="InterPro" id="IPR005467">
    <property type="entry name" value="His_kinase_dom"/>
</dbReference>
<evidence type="ECO:0000256" key="12">
    <source>
        <dbReference type="ARBA" id="ARBA00023012"/>
    </source>
</evidence>
<dbReference type="InterPro" id="IPR036097">
    <property type="entry name" value="HisK_dim/P_sf"/>
</dbReference>
<dbReference type="CDD" id="cd00130">
    <property type="entry name" value="PAS"/>
    <property type="match status" value="3"/>
</dbReference>
<dbReference type="InterPro" id="IPR036641">
    <property type="entry name" value="HPT_dom_sf"/>
</dbReference>
<dbReference type="InterPro" id="IPR011006">
    <property type="entry name" value="CheY-like_superfamily"/>
</dbReference>
<dbReference type="PROSITE" id="PS50894">
    <property type="entry name" value="HPT"/>
    <property type="match status" value="1"/>
</dbReference>
<feature type="domain" description="HPt" evidence="21">
    <location>
        <begin position="1003"/>
        <end position="1094"/>
    </location>
</feature>
<keyword evidence="8 16" id="KW-0812">Transmembrane</keyword>
<evidence type="ECO:0000259" key="19">
    <source>
        <dbReference type="PROSITE" id="PS50112"/>
    </source>
</evidence>
<dbReference type="Pfam" id="PF00512">
    <property type="entry name" value="HisKA"/>
    <property type="match status" value="1"/>
</dbReference>
<dbReference type="CDD" id="cd12915">
    <property type="entry name" value="PDC2_DGC_like"/>
    <property type="match status" value="1"/>
</dbReference>
<dbReference type="SUPFAM" id="SSF47226">
    <property type="entry name" value="Histidine-containing phosphotransfer domain, HPT domain"/>
    <property type="match status" value="1"/>
</dbReference>
<evidence type="ECO:0000256" key="13">
    <source>
        <dbReference type="ARBA" id="ARBA00023136"/>
    </source>
</evidence>
<evidence type="ECO:0000259" key="20">
    <source>
        <dbReference type="PROSITE" id="PS50113"/>
    </source>
</evidence>
<evidence type="ECO:0000256" key="14">
    <source>
        <dbReference type="PROSITE-ProRule" id="PRU00110"/>
    </source>
</evidence>
<dbReference type="InterPro" id="IPR035965">
    <property type="entry name" value="PAS-like_dom_sf"/>
</dbReference>
<dbReference type="CDD" id="cd00088">
    <property type="entry name" value="HPT"/>
    <property type="match status" value="1"/>
</dbReference>
<keyword evidence="11 16" id="KW-1133">Transmembrane helix</keyword>
<dbReference type="SUPFAM" id="SSF52172">
    <property type="entry name" value="CheY-like"/>
    <property type="match status" value="1"/>
</dbReference>
<feature type="modified residue" description="4-aspartylphosphate" evidence="15">
    <location>
        <position position="902"/>
    </location>
</feature>
<dbReference type="InterPro" id="IPR013656">
    <property type="entry name" value="PAS_4"/>
</dbReference>
<dbReference type="Gene3D" id="1.10.287.130">
    <property type="match status" value="1"/>
</dbReference>
<dbReference type="CDD" id="cd00082">
    <property type="entry name" value="HisKA"/>
    <property type="match status" value="1"/>
</dbReference>
<keyword evidence="9 22" id="KW-0418">Kinase</keyword>
<keyword evidence="13 16" id="KW-0472">Membrane</keyword>
<dbReference type="InterPro" id="IPR013655">
    <property type="entry name" value="PAS_fold_3"/>
</dbReference>
<dbReference type="SMART" id="SM00448">
    <property type="entry name" value="REC"/>
    <property type="match status" value="1"/>
</dbReference>
<dbReference type="Pfam" id="PF02518">
    <property type="entry name" value="HATPase_c"/>
    <property type="match status" value="1"/>
</dbReference>
<dbReference type="Gene3D" id="3.30.565.10">
    <property type="entry name" value="Histidine kinase-like ATPase, C-terminal domain"/>
    <property type="match status" value="1"/>
</dbReference>
<evidence type="ECO:0000259" key="17">
    <source>
        <dbReference type="PROSITE" id="PS50109"/>
    </source>
</evidence>
<keyword evidence="7 22" id="KW-0808">Transferase</keyword>
<evidence type="ECO:0000259" key="18">
    <source>
        <dbReference type="PROSITE" id="PS50110"/>
    </source>
</evidence>
<keyword evidence="6 15" id="KW-0597">Phosphoprotein</keyword>
<feature type="domain" description="PAC" evidence="20">
    <location>
        <begin position="289"/>
        <end position="343"/>
    </location>
</feature>
<evidence type="ECO:0000256" key="15">
    <source>
        <dbReference type="PROSITE-ProRule" id="PRU00169"/>
    </source>
</evidence>
<feature type="domain" description="PAS" evidence="19">
    <location>
        <begin position="479"/>
        <end position="518"/>
    </location>
</feature>
<dbReference type="InterPro" id="IPR004358">
    <property type="entry name" value="Sig_transdc_His_kin-like_C"/>
</dbReference>
<dbReference type="InterPro" id="IPR001789">
    <property type="entry name" value="Sig_transdc_resp-reg_receiver"/>
</dbReference>
<keyword evidence="10" id="KW-0547">Nucleotide-binding</keyword>
<evidence type="ECO:0000259" key="21">
    <source>
        <dbReference type="PROSITE" id="PS50894"/>
    </source>
</evidence>
<dbReference type="InterPro" id="IPR000700">
    <property type="entry name" value="PAS-assoc_C"/>
</dbReference>
<dbReference type="EC" id="2.7.13.3" evidence="3"/>
<dbReference type="Pfam" id="PF13426">
    <property type="entry name" value="PAS_9"/>
    <property type="match status" value="1"/>
</dbReference>
<dbReference type="Pfam" id="PF00989">
    <property type="entry name" value="PAS"/>
    <property type="match status" value="1"/>
</dbReference>
<dbReference type="InterPro" id="IPR036890">
    <property type="entry name" value="HATPase_C_sf"/>
</dbReference>
<keyword evidence="5" id="KW-0997">Cell inner membrane</keyword>
<gene>
    <name evidence="22" type="primary">rcsC_7</name>
    <name evidence="22" type="ORF">LMG23992_04108</name>
</gene>
<evidence type="ECO:0000256" key="8">
    <source>
        <dbReference type="ARBA" id="ARBA00022692"/>
    </source>
</evidence>
<dbReference type="PRINTS" id="PR00344">
    <property type="entry name" value="BCTRLSENSOR"/>
</dbReference>
<sequence length="1111" mass="121050">MGRYRGPSFVDNTTQVVAYRSLQDYPLAVAVGLSEAEYLTGYRSRRNFLFVVGIMMTMLIFYARAKQAALMDSMLGATLAANSAREREIAKAERIDALFQAIPYPAMGLGKAGEVDGFNSHMLELLHATRPELMGTSLTCIGEIFFRNDLSSDRQFKVQAFCEALRGEAKQTLVFRIVSVTATVYEIQVDSRRDGGTIVLFRDITTQADLQESERNLDITLHAISDAVISTDAEGNVKRINGMASRLIGLEWCDAVGKQVTDVLRLTSATDGEVSVDPVREVLRTGQQVHRSGLLLRSPATMMPVDITLSAAPLHNDAGDFQGTVLVMRDVSVERAAAKALQASEERYRKLIEFLPYAVVVQRNDVICYANPMAVNMLRAPSADALLDRNVLDLVHCNDRALVKSRIDLLREQRIGVPTIAERWTRLDGSILECEVTAVPYDWDGEPSALVLLQDISARRLAETQRDRFFELSVDLQCIASADGYFIRVNQAFTEVLGWTSEELALRPYIDFVHPEDRPSTLEIAASRDAGVLAEHFENRYACKNGTYCWLAWNAVREPDGNIYAIARDVTEIRAARDQLLRAKGEAESVSRAKSAFLAAMSHEIRTPMNGVVGMIEVLSRSELSENQSDIASTIRQSAATLLRIIDDILDFSKIEAGHMEIERRPVSPRQVVDGVYSALLPIASAADVNLRCIVSADVADCILADETRLRQVLYNLVGNAIKFSAGRPELAGSVQISVSANGAQGDKPATQTITFSVADNGIGIASDAIPSLFEPFTQAEVSTTRRYGGTGLGLAICKRLVSAMGGQIAVTSEVGIGSVFSAILSFPLVPASIERDELVPKQPRTSPHESSKILVVEDDPLNQKVIGAQLELLGYSFTLANNGTEAIAEWRRSHYGMILTDIHMPVMDGYALVRAIRDAEEGGVVTPIVALSADAMLGEKQRALAAGMDDYLTKPLHLDSLKAVLGRWLGPASAHGMMAQDEKKVVEAALDASMLHKMIGDDPGIISELLSAYAEQLQSIHLDLRRALSEGDRDNAGYLAHRLKSSSRSVGAAALGKLCAQIESACKDDSELRPLLASFETEVLRVTASLSALQHGTPVGTVPAKEGKVQ</sequence>
<evidence type="ECO:0000256" key="6">
    <source>
        <dbReference type="ARBA" id="ARBA00022553"/>
    </source>
</evidence>
<dbReference type="NCBIfam" id="TIGR00229">
    <property type="entry name" value="sensory_box"/>
    <property type="match status" value="2"/>
</dbReference>
<evidence type="ECO:0000256" key="3">
    <source>
        <dbReference type="ARBA" id="ARBA00012438"/>
    </source>
</evidence>
<dbReference type="InterPro" id="IPR003661">
    <property type="entry name" value="HisK_dim/P_dom"/>
</dbReference>
<organism evidence="22 23">
    <name type="scientific">Cupriavidus laharis</name>
    <dbReference type="NCBI Taxonomy" id="151654"/>
    <lineage>
        <taxon>Bacteria</taxon>
        <taxon>Pseudomonadati</taxon>
        <taxon>Pseudomonadota</taxon>
        <taxon>Betaproteobacteria</taxon>
        <taxon>Burkholderiales</taxon>
        <taxon>Burkholderiaceae</taxon>
        <taxon>Cupriavidus</taxon>
    </lineage>
</organism>
<dbReference type="Proteomes" id="UP000727654">
    <property type="component" value="Unassembled WGS sequence"/>
</dbReference>
<feature type="domain" description="Histidine kinase" evidence="17">
    <location>
        <begin position="600"/>
        <end position="829"/>
    </location>
</feature>
<dbReference type="InterPro" id="IPR013767">
    <property type="entry name" value="PAS_fold"/>
</dbReference>
<keyword evidence="4" id="KW-1003">Cell membrane</keyword>
<evidence type="ECO:0000256" key="2">
    <source>
        <dbReference type="ARBA" id="ARBA00004429"/>
    </source>
</evidence>
<evidence type="ECO:0000256" key="9">
    <source>
        <dbReference type="ARBA" id="ARBA00022777"/>
    </source>
</evidence>
<dbReference type="PANTHER" id="PTHR43047:SF64">
    <property type="entry name" value="HISTIDINE KINASE CONTAINING CHEY-HOMOLOGOUS RECEIVER DOMAIN AND PAS DOMAIN-RELATED"/>
    <property type="match status" value="1"/>
</dbReference>
<dbReference type="CDD" id="cd16922">
    <property type="entry name" value="HATPase_EvgS-ArcB-TorS-like"/>
    <property type="match status" value="1"/>
</dbReference>
<dbReference type="InterPro" id="IPR000014">
    <property type="entry name" value="PAS"/>
</dbReference>
<comment type="subcellular location">
    <subcellularLocation>
        <location evidence="2">Cell inner membrane</location>
        <topology evidence="2">Multi-pass membrane protein</topology>
    </subcellularLocation>
</comment>
<name>A0ABM8XI94_9BURK</name>
<evidence type="ECO:0000256" key="5">
    <source>
        <dbReference type="ARBA" id="ARBA00022519"/>
    </source>
</evidence>
<dbReference type="Gene3D" id="3.30.450.20">
    <property type="entry name" value="PAS domain"/>
    <property type="match status" value="4"/>
</dbReference>
<accession>A0ABM8XI94</accession>
<dbReference type="SMART" id="SM00091">
    <property type="entry name" value="PAS"/>
    <property type="match status" value="4"/>
</dbReference>
<comment type="catalytic activity">
    <reaction evidence="1">
        <text>ATP + protein L-histidine = ADP + protein N-phospho-L-histidine.</text>
        <dbReference type="EC" id="2.7.13.3"/>
    </reaction>
</comment>
<dbReference type="Pfam" id="PF08448">
    <property type="entry name" value="PAS_4"/>
    <property type="match status" value="1"/>
</dbReference>
<dbReference type="SMART" id="SM00388">
    <property type="entry name" value="HisKA"/>
    <property type="match status" value="1"/>
</dbReference>
<evidence type="ECO:0000313" key="23">
    <source>
        <dbReference type="Proteomes" id="UP000727654"/>
    </source>
</evidence>
<dbReference type="Pfam" id="PF08447">
    <property type="entry name" value="PAS_3"/>
    <property type="match status" value="1"/>
</dbReference>
<comment type="caution">
    <text evidence="22">The sequence shown here is derived from an EMBL/GenBank/DDBJ whole genome shotgun (WGS) entry which is preliminary data.</text>
</comment>
<feature type="domain" description="Response regulatory" evidence="18">
    <location>
        <begin position="853"/>
        <end position="970"/>
    </location>
</feature>
<dbReference type="SMART" id="SM00086">
    <property type="entry name" value="PAC"/>
    <property type="match status" value="3"/>
</dbReference>
<keyword evidence="23" id="KW-1185">Reference proteome</keyword>
<dbReference type="SUPFAM" id="SSF47384">
    <property type="entry name" value="Homodimeric domain of signal transducing histidine kinase"/>
    <property type="match status" value="1"/>
</dbReference>
<keyword evidence="10" id="KW-0067">ATP-binding</keyword>
<dbReference type="PROSITE" id="PS50110">
    <property type="entry name" value="RESPONSE_REGULATORY"/>
    <property type="match status" value="1"/>
</dbReference>
<feature type="transmembrane region" description="Helical" evidence="16">
    <location>
        <begin position="48"/>
        <end position="65"/>
    </location>
</feature>
<dbReference type="Pfam" id="PF01627">
    <property type="entry name" value="Hpt"/>
    <property type="match status" value="1"/>
</dbReference>
<dbReference type="Pfam" id="PF00072">
    <property type="entry name" value="Response_reg"/>
    <property type="match status" value="1"/>
</dbReference>
<dbReference type="PROSITE" id="PS50113">
    <property type="entry name" value="PAC"/>
    <property type="match status" value="1"/>
</dbReference>
<dbReference type="Gene3D" id="1.20.120.160">
    <property type="entry name" value="HPT domain"/>
    <property type="match status" value="1"/>
</dbReference>
<dbReference type="EMBL" id="CAJZAI010000011">
    <property type="protein sequence ID" value="CAG9179907.1"/>
    <property type="molecule type" value="Genomic_DNA"/>
</dbReference>
<dbReference type="InterPro" id="IPR003594">
    <property type="entry name" value="HATPase_dom"/>
</dbReference>
<dbReference type="SUPFAM" id="SSF55874">
    <property type="entry name" value="ATPase domain of HSP90 chaperone/DNA topoisomerase II/histidine kinase"/>
    <property type="match status" value="1"/>
</dbReference>
<dbReference type="SUPFAM" id="SSF55785">
    <property type="entry name" value="PYP-like sensor domain (PAS domain)"/>
    <property type="match status" value="4"/>
</dbReference>
<evidence type="ECO:0000256" key="16">
    <source>
        <dbReference type="SAM" id="Phobius"/>
    </source>
</evidence>
<evidence type="ECO:0000256" key="4">
    <source>
        <dbReference type="ARBA" id="ARBA00022475"/>
    </source>
</evidence>
<dbReference type="SMART" id="SM00387">
    <property type="entry name" value="HATPase_c"/>
    <property type="match status" value="1"/>
</dbReference>
<dbReference type="GO" id="GO:0004673">
    <property type="term" value="F:protein histidine kinase activity"/>
    <property type="evidence" value="ECO:0007669"/>
    <property type="project" value="UniProtKB-EC"/>
</dbReference>
<dbReference type="Gene3D" id="3.40.50.2300">
    <property type="match status" value="1"/>
</dbReference>
<proteinExistence type="predicted"/>
<evidence type="ECO:0000256" key="10">
    <source>
        <dbReference type="ARBA" id="ARBA00022840"/>
    </source>
</evidence>
<dbReference type="PANTHER" id="PTHR43047">
    <property type="entry name" value="TWO-COMPONENT HISTIDINE PROTEIN KINASE"/>
    <property type="match status" value="1"/>
</dbReference>
<dbReference type="InterPro" id="IPR001610">
    <property type="entry name" value="PAC"/>
</dbReference>
<evidence type="ECO:0000256" key="1">
    <source>
        <dbReference type="ARBA" id="ARBA00000085"/>
    </source>
</evidence>
<dbReference type="PROSITE" id="PS50109">
    <property type="entry name" value="HIS_KIN"/>
    <property type="match status" value="1"/>
</dbReference>
<protein>
    <recommendedName>
        <fullName evidence="3">histidine kinase</fullName>
        <ecNumber evidence="3">2.7.13.3</ecNumber>
    </recommendedName>
</protein>
<evidence type="ECO:0000313" key="22">
    <source>
        <dbReference type="EMBL" id="CAG9179907.1"/>
    </source>
</evidence>
<feature type="domain" description="PAS" evidence="19">
    <location>
        <begin position="213"/>
        <end position="286"/>
    </location>
</feature>
<evidence type="ECO:0000256" key="7">
    <source>
        <dbReference type="ARBA" id="ARBA00022679"/>
    </source>
</evidence>
<feature type="modified residue" description="Phosphohistidine" evidence="14">
    <location>
        <position position="1042"/>
    </location>
</feature>
<dbReference type="InterPro" id="IPR008207">
    <property type="entry name" value="Sig_transdc_His_kin_Hpt_dom"/>
</dbReference>
<dbReference type="PROSITE" id="PS50112">
    <property type="entry name" value="PAS"/>
    <property type="match status" value="2"/>
</dbReference>
<keyword evidence="12" id="KW-0902">Two-component regulatory system</keyword>
<evidence type="ECO:0000256" key="11">
    <source>
        <dbReference type="ARBA" id="ARBA00022989"/>
    </source>
</evidence>
<dbReference type="CDD" id="cd17546">
    <property type="entry name" value="REC_hyHK_CKI1_RcsC-like"/>
    <property type="match status" value="1"/>
</dbReference>
<reference evidence="22 23" key="1">
    <citation type="submission" date="2021-08" db="EMBL/GenBank/DDBJ databases">
        <authorList>
            <person name="Peeters C."/>
        </authorList>
    </citation>
    <scope>NUCLEOTIDE SEQUENCE [LARGE SCALE GENOMIC DNA]</scope>
    <source>
        <strain evidence="22 23">LMG 23992</strain>
    </source>
</reference>